<dbReference type="OrthoDB" id="69269at2759"/>
<dbReference type="InterPro" id="IPR058055">
    <property type="entry name" value="PA-PLA1"/>
</dbReference>
<proteinExistence type="predicted"/>
<dbReference type="AlphaFoldDB" id="A0A835YTJ4"/>
<gene>
    <name evidence="2" type="ORF">JKP88DRAFT_351138</name>
</gene>
<dbReference type="SUPFAM" id="SSF53474">
    <property type="entry name" value="alpha/beta-Hydrolases"/>
    <property type="match status" value="1"/>
</dbReference>
<reference evidence="2" key="1">
    <citation type="submission" date="2021-02" db="EMBL/GenBank/DDBJ databases">
        <title>First Annotated Genome of the Yellow-green Alga Tribonema minus.</title>
        <authorList>
            <person name="Mahan K.M."/>
        </authorList>
    </citation>
    <scope>NUCLEOTIDE SEQUENCE</scope>
    <source>
        <strain evidence="2">UTEX B ZZ1240</strain>
    </source>
</reference>
<dbReference type="InterPro" id="IPR004177">
    <property type="entry name" value="DDHD_dom"/>
</dbReference>
<dbReference type="EMBL" id="JAFCMP010000538">
    <property type="protein sequence ID" value="KAG5176298.1"/>
    <property type="molecule type" value="Genomic_DNA"/>
</dbReference>
<dbReference type="PANTHER" id="PTHR23509">
    <property type="entry name" value="PA-PL1 PHOSPHOLIPASE FAMILY"/>
    <property type="match status" value="1"/>
</dbReference>
<feature type="domain" description="DDHD" evidence="1">
    <location>
        <begin position="458"/>
        <end position="736"/>
    </location>
</feature>
<protein>
    <submittedName>
        <fullName evidence="2">DDHD domain-containing protein</fullName>
    </submittedName>
</protein>
<dbReference type="GO" id="GO:0046872">
    <property type="term" value="F:metal ion binding"/>
    <property type="evidence" value="ECO:0007669"/>
    <property type="project" value="InterPro"/>
</dbReference>
<evidence type="ECO:0000259" key="1">
    <source>
        <dbReference type="PROSITE" id="PS51043"/>
    </source>
</evidence>
<dbReference type="GO" id="GO:0004620">
    <property type="term" value="F:phospholipase activity"/>
    <property type="evidence" value="ECO:0007669"/>
    <property type="project" value="TreeGrafter"/>
</dbReference>
<dbReference type="InterPro" id="IPR029058">
    <property type="entry name" value="AB_hydrolase_fold"/>
</dbReference>
<evidence type="ECO:0000313" key="2">
    <source>
        <dbReference type="EMBL" id="KAG5176298.1"/>
    </source>
</evidence>
<dbReference type="Pfam" id="PF02862">
    <property type="entry name" value="DDHD"/>
    <property type="match status" value="1"/>
</dbReference>
<dbReference type="PROSITE" id="PS51043">
    <property type="entry name" value="DDHD"/>
    <property type="match status" value="1"/>
</dbReference>
<dbReference type="SMART" id="SM01127">
    <property type="entry name" value="DDHD"/>
    <property type="match status" value="1"/>
</dbReference>
<dbReference type="GO" id="GO:0005737">
    <property type="term" value="C:cytoplasm"/>
    <property type="evidence" value="ECO:0007669"/>
    <property type="project" value="TreeGrafter"/>
</dbReference>
<dbReference type="Proteomes" id="UP000664859">
    <property type="component" value="Unassembled WGS sequence"/>
</dbReference>
<sequence>MSIAIPIKDAAPTAKPKEGAYAGPLQPVWMAEVIYADAAAAAKGPKWEPLWKSDCVKLEAALRSGKHELVITGGGESQIDLFKRTLNPVFWKGPERRVVRGTWFYKSSKGHLVPYQEEDAANLEALFQRAPTELQHSEEVSVGLADGKHKVVMRRRAAQDLAPSPSGGKLETDGTLPMVVTISQVLAGSLLEVLVKNPLMQSREVVRVYGEYACAREEEAEGGRLLPIDRVLFMVHGIGEAVWSRPGVSMASLKDAVEWLDSFFLRVRLEAVQRQAGDAAAAEAKAKGFSKEAIAAAAAAAKAGIRPTGRVLVLPIYWHEKVQRKELDLQKELAEVTLPTVPAVRAFSTDVTLPTVPAVTLPTVPAVRAFSTDVIGDVLFYNAPVYQRSILEEVAATMNADWRAVLQLQPGLDEKAVGIVGHSLGSVIGFDLLQAQSGDGALLLGRANMDMEVKVPRLDFAPSLFVGCGSPLGMYLTIRGDKKSPNFKLPTCDRYVNVFHPADPVAFRVEPRFDSRLALLEPAIVPHQGGYRIHFQMKRLQNDVTSNVRSTARWIHFQMKRLQKDVTSNVRNTARWWTDAIARTLQTVGPAAQTSAASSAARALEAAAALPAELASAEQSQITQRLEELSVEASSGAAPLGGEGKLVVAAQQTVTTLSRVSDQTPEELEAELEAVARQLKVNQGARLKVNQGARVDYQLQDSPLQSANQYLAAISSHASYLFDEDFAGFVLASSTT</sequence>
<evidence type="ECO:0000313" key="3">
    <source>
        <dbReference type="Proteomes" id="UP000664859"/>
    </source>
</evidence>
<dbReference type="PANTHER" id="PTHR23509:SF10">
    <property type="entry name" value="LD21067P"/>
    <property type="match status" value="1"/>
</dbReference>
<accession>A0A835YTJ4</accession>
<name>A0A835YTJ4_9STRA</name>
<keyword evidence="3" id="KW-1185">Reference proteome</keyword>
<comment type="caution">
    <text evidence="2">The sequence shown here is derived from an EMBL/GenBank/DDBJ whole genome shotgun (WGS) entry which is preliminary data.</text>
</comment>
<organism evidence="2 3">
    <name type="scientific">Tribonema minus</name>
    <dbReference type="NCBI Taxonomy" id="303371"/>
    <lineage>
        <taxon>Eukaryota</taxon>
        <taxon>Sar</taxon>
        <taxon>Stramenopiles</taxon>
        <taxon>Ochrophyta</taxon>
        <taxon>PX clade</taxon>
        <taxon>Xanthophyceae</taxon>
        <taxon>Tribonematales</taxon>
        <taxon>Tribonemataceae</taxon>
        <taxon>Tribonema</taxon>
    </lineage>
</organism>